<evidence type="ECO:0000259" key="1">
    <source>
        <dbReference type="Pfam" id="PF00534"/>
    </source>
</evidence>
<dbReference type="PANTHER" id="PTHR12526:SF630">
    <property type="entry name" value="GLYCOSYLTRANSFERASE"/>
    <property type="match status" value="1"/>
</dbReference>
<accession>A0A7X2S7A4</accession>
<dbReference type="InterPro" id="IPR001296">
    <property type="entry name" value="Glyco_trans_1"/>
</dbReference>
<dbReference type="CDD" id="cd03808">
    <property type="entry name" value="GT4_CapM-like"/>
    <property type="match status" value="1"/>
</dbReference>
<dbReference type="Gene3D" id="3.40.50.2000">
    <property type="entry name" value="Glycogen Phosphorylase B"/>
    <property type="match status" value="2"/>
</dbReference>
<dbReference type="PANTHER" id="PTHR12526">
    <property type="entry name" value="GLYCOSYLTRANSFERASE"/>
    <property type="match status" value="1"/>
</dbReference>
<evidence type="ECO:0000313" key="3">
    <source>
        <dbReference type="EMBL" id="MTH54506.1"/>
    </source>
</evidence>
<protein>
    <submittedName>
        <fullName evidence="3">Glycosyltransferase</fullName>
    </submittedName>
</protein>
<keyword evidence="4" id="KW-1185">Reference proteome</keyword>
<dbReference type="OrthoDB" id="9806653at2"/>
<dbReference type="Proteomes" id="UP000434639">
    <property type="component" value="Unassembled WGS sequence"/>
</dbReference>
<dbReference type="Pfam" id="PF00534">
    <property type="entry name" value="Glycos_transf_1"/>
    <property type="match status" value="1"/>
</dbReference>
<dbReference type="SUPFAM" id="SSF53756">
    <property type="entry name" value="UDP-Glycosyltransferase/glycogen phosphorylase"/>
    <property type="match status" value="1"/>
</dbReference>
<sequence>MKKALMMASVASMIDLFNMDNIKILRDMGFEVHVACNFEYGSITSQERVDKFRTDLENNGIKTFHIPVPRSMSAIKNIVRSYNYMKKLCAEHNYQIVHCHSPIGGVIARMACRNLRKYGTNVIYTAHGFHFFKGAPLKNWLMYYPVERYLSKFTDILITINKEDFRRAYGSFNSKSIQYVPGIGLDTKKIELKSVNRVEKRNELGINNNGLILLSVGEINKNKNHETVVRALSKINNSNIYYVICGKGPLDNHLRKIIKELGMEKQIMLLGYRTDIVEIAKVSDIFVFPSFREGLSVALMEAMACGLPIVCSNIRGNNDLVKDRRGGYLVTPSNTDMFASAISKLISDKRLCIEMGEYNKEKIVNCDIRLINEKIKKIYNN</sequence>
<dbReference type="InterPro" id="IPR028098">
    <property type="entry name" value="Glyco_trans_4-like_N"/>
</dbReference>
<keyword evidence="3" id="KW-0808">Transferase</keyword>
<dbReference type="Pfam" id="PF13477">
    <property type="entry name" value="Glyco_trans_4_2"/>
    <property type="match status" value="1"/>
</dbReference>
<gene>
    <name evidence="3" type="ORF">GKZ89_13965</name>
</gene>
<reference evidence="3 4" key="1">
    <citation type="journal article" date="2017" name="Int. J. Syst. Evol. Microbiol.">
        <title>Bacillus mangrovi sp. nov., isolated from a sediment sample from a mangrove forest.</title>
        <authorList>
            <person name="Gupta V."/>
            <person name="Singh P.K."/>
            <person name="Korpole S."/>
            <person name="Tanuku N.R.S."/>
            <person name="Pinnaka A.K."/>
        </authorList>
    </citation>
    <scope>NUCLEOTIDE SEQUENCE [LARGE SCALE GENOMIC DNA]</scope>
    <source>
        <strain evidence="3 4">KCTC 33872</strain>
    </source>
</reference>
<name>A0A7X2S7A4_9BACI</name>
<dbReference type="RefSeq" id="WP_155113019.1">
    <property type="nucleotide sequence ID" value="NZ_WMIB01000015.1"/>
</dbReference>
<evidence type="ECO:0000259" key="2">
    <source>
        <dbReference type="Pfam" id="PF13477"/>
    </source>
</evidence>
<comment type="caution">
    <text evidence="3">The sequence shown here is derived from an EMBL/GenBank/DDBJ whole genome shotgun (WGS) entry which is preliminary data.</text>
</comment>
<dbReference type="EMBL" id="WMIB01000015">
    <property type="protein sequence ID" value="MTH54506.1"/>
    <property type="molecule type" value="Genomic_DNA"/>
</dbReference>
<proteinExistence type="predicted"/>
<organism evidence="3 4">
    <name type="scientific">Metabacillus mangrovi</name>
    <dbReference type="NCBI Taxonomy" id="1491830"/>
    <lineage>
        <taxon>Bacteria</taxon>
        <taxon>Bacillati</taxon>
        <taxon>Bacillota</taxon>
        <taxon>Bacilli</taxon>
        <taxon>Bacillales</taxon>
        <taxon>Bacillaceae</taxon>
        <taxon>Metabacillus</taxon>
    </lineage>
</organism>
<feature type="domain" description="Glycosyltransferase subfamily 4-like N-terminal" evidence="2">
    <location>
        <begin position="20"/>
        <end position="160"/>
    </location>
</feature>
<dbReference type="AlphaFoldDB" id="A0A7X2S7A4"/>
<dbReference type="GO" id="GO:0016757">
    <property type="term" value="F:glycosyltransferase activity"/>
    <property type="evidence" value="ECO:0007669"/>
    <property type="project" value="InterPro"/>
</dbReference>
<feature type="domain" description="Glycosyl transferase family 1" evidence="1">
    <location>
        <begin position="199"/>
        <end position="361"/>
    </location>
</feature>
<evidence type="ECO:0000313" key="4">
    <source>
        <dbReference type="Proteomes" id="UP000434639"/>
    </source>
</evidence>